<feature type="transmembrane region" description="Helical" evidence="10">
    <location>
        <begin position="335"/>
        <end position="354"/>
    </location>
</feature>
<feature type="transmembrane region" description="Helical" evidence="10">
    <location>
        <begin position="81"/>
        <end position="99"/>
    </location>
</feature>
<feature type="transmembrane region" description="Helical" evidence="10">
    <location>
        <begin position="604"/>
        <end position="623"/>
    </location>
</feature>
<feature type="transmembrane region" description="Helical" evidence="10">
    <location>
        <begin position="693"/>
        <end position="713"/>
    </location>
</feature>
<dbReference type="GO" id="GO:0009678">
    <property type="term" value="F:diphosphate hydrolysis-driven proton transmembrane transporter activity"/>
    <property type="evidence" value="ECO:0007669"/>
    <property type="project" value="UniProtKB-EC"/>
</dbReference>
<dbReference type="HAMAP" id="MF_01129">
    <property type="entry name" value="PPase_energized_pump"/>
    <property type="match status" value="1"/>
</dbReference>
<dbReference type="AlphaFoldDB" id="A0A1Z5JUI8"/>
<evidence type="ECO:0000256" key="4">
    <source>
        <dbReference type="ARBA" id="ARBA00022692"/>
    </source>
</evidence>
<keyword evidence="5" id="KW-0460">Magnesium</keyword>
<keyword evidence="4 10" id="KW-0812">Transmembrane</keyword>
<evidence type="ECO:0000256" key="10">
    <source>
        <dbReference type="SAM" id="Phobius"/>
    </source>
</evidence>
<keyword evidence="9 10" id="KW-0472">Membrane</keyword>
<evidence type="ECO:0000256" key="9">
    <source>
        <dbReference type="ARBA" id="ARBA00023136"/>
    </source>
</evidence>
<dbReference type="GO" id="GO:0016020">
    <property type="term" value="C:membrane"/>
    <property type="evidence" value="ECO:0007669"/>
    <property type="project" value="InterPro"/>
</dbReference>
<keyword evidence="7 10" id="KW-1133">Transmembrane helix</keyword>
<evidence type="ECO:0000256" key="5">
    <source>
        <dbReference type="ARBA" id="ARBA00022842"/>
    </source>
</evidence>
<dbReference type="EC" id="7.1.3.1" evidence="2"/>
<dbReference type="NCBIfam" id="NF001960">
    <property type="entry name" value="PRK00733.3-5"/>
    <property type="match status" value="1"/>
</dbReference>
<reference evidence="11 12" key="1">
    <citation type="journal article" date="2015" name="Plant Cell">
        <title>Oil accumulation by the oleaginous diatom Fistulifera solaris as revealed by the genome and transcriptome.</title>
        <authorList>
            <person name="Tanaka T."/>
            <person name="Maeda Y."/>
            <person name="Veluchamy A."/>
            <person name="Tanaka M."/>
            <person name="Abida H."/>
            <person name="Marechal E."/>
            <person name="Bowler C."/>
            <person name="Muto M."/>
            <person name="Sunaga Y."/>
            <person name="Tanaka M."/>
            <person name="Yoshino T."/>
            <person name="Taniguchi T."/>
            <person name="Fukuda Y."/>
            <person name="Nemoto M."/>
            <person name="Matsumoto M."/>
            <person name="Wong P.S."/>
            <person name="Aburatani S."/>
            <person name="Fujibuchi W."/>
        </authorList>
    </citation>
    <scope>NUCLEOTIDE SEQUENCE [LARGE SCALE GENOMIC DNA]</scope>
    <source>
        <strain evidence="11 12">JPCC DA0580</strain>
    </source>
</reference>
<gene>
    <name evidence="11" type="ORF">FisN_18Lh153</name>
</gene>
<evidence type="ECO:0000256" key="7">
    <source>
        <dbReference type="ARBA" id="ARBA00022989"/>
    </source>
</evidence>
<keyword evidence="8" id="KW-0406">Ion transport</keyword>
<evidence type="ECO:0000256" key="3">
    <source>
        <dbReference type="ARBA" id="ARBA00022448"/>
    </source>
</evidence>
<dbReference type="PANTHER" id="PTHR31998">
    <property type="entry name" value="K(+)-INSENSITIVE PYROPHOSPHATE-ENERGIZED PROTON PUMP"/>
    <property type="match status" value="1"/>
</dbReference>
<keyword evidence="3" id="KW-0813">Transport</keyword>
<comment type="subcellular location">
    <subcellularLocation>
        <location evidence="1">Endomembrane system</location>
        <topology evidence="1">Multi-pass membrane protein</topology>
    </subcellularLocation>
</comment>
<evidence type="ECO:0000256" key="8">
    <source>
        <dbReference type="ARBA" id="ARBA00023065"/>
    </source>
</evidence>
<feature type="transmembrane region" description="Helical" evidence="10">
    <location>
        <begin position="111"/>
        <end position="135"/>
    </location>
</feature>
<feature type="transmembrane region" description="Helical" evidence="10">
    <location>
        <begin position="720"/>
        <end position="743"/>
    </location>
</feature>
<evidence type="ECO:0000256" key="1">
    <source>
        <dbReference type="ARBA" id="ARBA00004127"/>
    </source>
</evidence>
<comment type="caution">
    <text evidence="11">The sequence shown here is derived from an EMBL/GenBank/DDBJ whole genome shotgun (WGS) entry which is preliminary data.</text>
</comment>
<feature type="transmembrane region" description="Helical" evidence="10">
    <location>
        <begin position="630"/>
        <end position="652"/>
    </location>
</feature>
<dbReference type="InParanoid" id="A0A1Z5JUI8"/>
<dbReference type="NCBIfam" id="TIGR01104">
    <property type="entry name" value="V_PPase"/>
    <property type="match status" value="1"/>
</dbReference>
<feature type="transmembrane region" description="Helical" evidence="10">
    <location>
        <begin position="442"/>
        <end position="461"/>
    </location>
</feature>
<feature type="transmembrane region" description="Helical" evidence="10">
    <location>
        <begin position="291"/>
        <end position="315"/>
    </location>
</feature>
<keyword evidence="6" id="KW-1278">Translocase</keyword>
<evidence type="ECO:0000313" key="12">
    <source>
        <dbReference type="Proteomes" id="UP000198406"/>
    </source>
</evidence>
<feature type="transmembrane region" description="Helical" evidence="10">
    <location>
        <begin position="366"/>
        <end position="387"/>
    </location>
</feature>
<keyword evidence="11" id="KW-0378">Hydrolase</keyword>
<protein>
    <recommendedName>
        <fullName evidence="2">H(+)-exporting diphosphatase</fullName>
        <ecNumber evidence="2">7.1.3.1</ecNumber>
    </recommendedName>
</protein>
<evidence type="ECO:0000256" key="6">
    <source>
        <dbReference type="ARBA" id="ARBA00022967"/>
    </source>
</evidence>
<evidence type="ECO:0000313" key="11">
    <source>
        <dbReference type="EMBL" id="GAX17512.1"/>
    </source>
</evidence>
<dbReference type="Proteomes" id="UP000198406">
    <property type="component" value="Unassembled WGS sequence"/>
</dbReference>
<sequence>MGVDDTVPRLTGCSAYEGFPCNADAITAASLGLAAGGASLLFVYFLNVNLQNQPRGNDLMNSISDKIKSGSQAFLETEYKYLSMYLVTFFALLTVLYSLDPPSGDRTDGIRYGVCFLVGGLLSAASGWGGMSVATDANVRTTQAASAEGLGKALRVAFTGGAVMGFTVVGLGLLGLSLMLYVMTLGYDDAPDLSNRLYYASSSLAGFGFGASSIALFARVAGGIYTKAADVGADLVGKIEMDIPEDDPRNPAVIADNVGDNVGDVAGMGADLFESYVGSIIAAIALGEGDILLTLLPIWVSACGIVASVAGYFAVHANDDADQKDLMRALHKGTVVSSLLVLGFCAALTYILFGMDIDRSKEGWEIYGCIVIGLVAGVLIGQVTEYFTSYSFWPVRSITEAGVTGPATVIIQGLGVGMISTVFPVLILVGTILGCDALAGQYGIAMSAVGMLSTLGVTLAMDAYGPVADNAGGIAEMAELDERVRSTTDALDALGNTTAATGKGFAIGSAVLTALSLLSAFTSKAGVRDVNIGDPVILAGVLIGAMLPFLFAALTMLSVQKAAGAIIIEVRRQFAEIPGLREGTAEADSDRCVAISTQSSVEEMVLPGLYAVLSPITVGFLVGPRCLTGLLGGSIASGMMLALMMANAGGAWDNSKKYIEIEGACGGKGTETHKACVVGDTVGDPFKDTSGPALNILIKLMSIIALTIAPLLEGNDDWDVWYYGLIPLGVMFLGTVLVYHFFWSEVADIAADMGGKKEVEEKVVQDDEVAATDAEIEKVA</sequence>
<dbReference type="EMBL" id="BDSP01000118">
    <property type="protein sequence ID" value="GAX17512.1"/>
    <property type="molecule type" value="Genomic_DNA"/>
</dbReference>
<feature type="transmembrane region" description="Helical" evidence="10">
    <location>
        <begin position="535"/>
        <end position="554"/>
    </location>
</feature>
<feature type="transmembrane region" description="Helical" evidence="10">
    <location>
        <begin position="407"/>
        <end position="430"/>
    </location>
</feature>
<dbReference type="GO" id="GO:0004427">
    <property type="term" value="F:inorganic diphosphate phosphatase activity"/>
    <property type="evidence" value="ECO:0007669"/>
    <property type="project" value="InterPro"/>
</dbReference>
<dbReference type="Pfam" id="PF03030">
    <property type="entry name" value="H_PPase"/>
    <property type="match status" value="1"/>
</dbReference>
<feature type="transmembrane region" description="Helical" evidence="10">
    <location>
        <begin position="156"/>
        <end position="182"/>
    </location>
</feature>
<feature type="transmembrane region" description="Helical" evidence="10">
    <location>
        <begin position="197"/>
        <end position="218"/>
    </location>
</feature>
<dbReference type="InterPro" id="IPR004131">
    <property type="entry name" value="PPase-energised_H-pump"/>
</dbReference>
<name>A0A1Z5JUI8_FISSO</name>
<proteinExistence type="inferred from homology"/>
<accession>A0A1Z5JUI8</accession>
<keyword evidence="12" id="KW-1185">Reference proteome</keyword>
<feature type="transmembrane region" description="Helical" evidence="10">
    <location>
        <begin position="504"/>
        <end position="523"/>
    </location>
</feature>
<dbReference type="GO" id="GO:0012505">
    <property type="term" value="C:endomembrane system"/>
    <property type="evidence" value="ECO:0007669"/>
    <property type="project" value="UniProtKB-SubCell"/>
</dbReference>
<dbReference type="OrthoDB" id="5210at2759"/>
<evidence type="ECO:0000256" key="2">
    <source>
        <dbReference type="ARBA" id="ARBA00013242"/>
    </source>
</evidence>
<feature type="transmembrane region" description="Helical" evidence="10">
    <location>
        <begin position="25"/>
        <end position="46"/>
    </location>
</feature>
<organism evidence="11 12">
    <name type="scientific">Fistulifera solaris</name>
    <name type="common">Oleaginous diatom</name>
    <dbReference type="NCBI Taxonomy" id="1519565"/>
    <lineage>
        <taxon>Eukaryota</taxon>
        <taxon>Sar</taxon>
        <taxon>Stramenopiles</taxon>
        <taxon>Ochrophyta</taxon>
        <taxon>Bacillariophyta</taxon>
        <taxon>Bacillariophyceae</taxon>
        <taxon>Bacillariophycidae</taxon>
        <taxon>Naviculales</taxon>
        <taxon>Naviculaceae</taxon>
        <taxon>Fistulifera</taxon>
    </lineage>
</organism>
<dbReference type="PIRSF" id="PIRSF001265">
    <property type="entry name" value="H+-PPase"/>
    <property type="match status" value="1"/>
</dbReference>